<dbReference type="RefSeq" id="XP_062724157.1">
    <property type="nucleotide sequence ID" value="XM_062864655.1"/>
</dbReference>
<dbReference type="Gene3D" id="2.60.120.200">
    <property type="match status" value="1"/>
</dbReference>
<reference evidence="3" key="2">
    <citation type="submission" date="2023-06" db="EMBL/GenBank/DDBJ databases">
        <authorList>
            <consortium name="Lawrence Berkeley National Laboratory"/>
            <person name="Mondo S.J."/>
            <person name="Hensen N."/>
            <person name="Bonometti L."/>
            <person name="Westerberg I."/>
            <person name="Brannstrom I.O."/>
            <person name="Guillou S."/>
            <person name="Cros-Aarteil S."/>
            <person name="Calhoun S."/>
            <person name="Haridas S."/>
            <person name="Kuo A."/>
            <person name="Pangilinan J."/>
            <person name="Riley R."/>
            <person name="Labutti K."/>
            <person name="Andreopoulos B."/>
            <person name="Lipzen A."/>
            <person name="Chen C."/>
            <person name="Yanf M."/>
            <person name="Daum C."/>
            <person name="Ng V."/>
            <person name="Clum A."/>
            <person name="Steindorff A."/>
            <person name="Ohm R."/>
            <person name="Martin F."/>
            <person name="Silar P."/>
            <person name="Natvig D."/>
            <person name="Lalanne C."/>
            <person name="Gautier V."/>
            <person name="Ament-Velasquez S.L."/>
            <person name="Kruys A."/>
            <person name="Hutchinson M.I."/>
            <person name="Powell A.J."/>
            <person name="Barry K."/>
            <person name="Miller A.N."/>
            <person name="Grigoriev I.V."/>
            <person name="Debuchy R."/>
            <person name="Gladieux P."/>
            <person name="Thoren M.H."/>
            <person name="Johannesson H."/>
        </authorList>
    </citation>
    <scope>NUCLEOTIDE SEQUENCE</scope>
    <source>
        <strain evidence="3">CBS 333.67</strain>
    </source>
</reference>
<dbReference type="Pfam" id="PF08787">
    <property type="entry name" value="Alginate_lyase2"/>
    <property type="match status" value="1"/>
</dbReference>
<name>A0AAJ0GY87_9PEZI</name>
<evidence type="ECO:0000313" key="3">
    <source>
        <dbReference type="EMBL" id="KAK3308377.1"/>
    </source>
</evidence>
<dbReference type="InterPro" id="IPR014895">
    <property type="entry name" value="Alginate_lyase_2"/>
</dbReference>
<dbReference type="Proteomes" id="UP001273166">
    <property type="component" value="Unassembled WGS sequence"/>
</dbReference>
<feature type="non-terminal residue" evidence="3">
    <location>
        <position position="252"/>
    </location>
</feature>
<organism evidence="3 4">
    <name type="scientific">Chaetomium strumarium</name>
    <dbReference type="NCBI Taxonomy" id="1170767"/>
    <lineage>
        <taxon>Eukaryota</taxon>
        <taxon>Fungi</taxon>
        <taxon>Dikarya</taxon>
        <taxon>Ascomycota</taxon>
        <taxon>Pezizomycotina</taxon>
        <taxon>Sordariomycetes</taxon>
        <taxon>Sordariomycetidae</taxon>
        <taxon>Sordariales</taxon>
        <taxon>Chaetomiaceae</taxon>
        <taxon>Chaetomium</taxon>
    </lineage>
</organism>
<proteinExistence type="predicted"/>
<reference evidence="3" key="1">
    <citation type="journal article" date="2023" name="Mol. Phylogenet. Evol.">
        <title>Genome-scale phylogeny and comparative genomics of the fungal order Sordariales.</title>
        <authorList>
            <person name="Hensen N."/>
            <person name="Bonometti L."/>
            <person name="Westerberg I."/>
            <person name="Brannstrom I.O."/>
            <person name="Guillou S."/>
            <person name="Cros-Aarteil S."/>
            <person name="Calhoun S."/>
            <person name="Haridas S."/>
            <person name="Kuo A."/>
            <person name="Mondo S."/>
            <person name="Pangilinan J."/>
            <person name="Riley R."/>
            <person name="LaButti K."/>
            <person name="Andreopoulos B."/>
            <person name="Lipzen A."/>
            <person name="Chen C."/>
            <person name="Yan M."/>
            <person name="Daum C."/>
            <person name="Ng V."/>
            <person name="Clum A."/>
            <person name="Steindorff A."/>
            <person name="Ohm R.A."/>
            <person name="Martin F."/>
            <person name="Silar P."/>
            <person name="Natvig D.O."/>
            <person name="Lalanne C."/>
            <person name="Gautier V."/>
            <person name="Ament-Velasquez S.L."/>
            <person name="Kruys A."/>
            <person name="Hutchinson M.I."/>
            <person name="Powell A.J."/>
            <person name="Barry K."/>
            <person name="Miller A.N."/>
            <person name="Grigoriev I.V."/>
            <person name="Debuchy R."/>
            <person name="Gladieux P."/>
            <person name="Hiltunen Thoren M."/>
            <person name="Johannesson H."/>
        </authorList>
    </citation>
    <scope>NUCLEOTIDE SEQUENCE</scope>
    <source>
        <strain evidence="3">CBS 333.67</strain>
    </source>
</reference>
<keyword evidence="3" id="KW-0456">Lyase</keyword>
<protein>
    <submittedName>
        <fullName evidence="3">Polysaccharide lyase family 7 protein</fullName>
    </submittedName>
</protein>
<feature type="chain" id="PRO_5042460172" evidence="1">
    <location>
        <begin position="21"/>
        <end position="252"/>
    </location>
</feature>
<feature type="signal peptide" evidence="1">
    <location>
        <begin position="1"/>
        <end position="20"/>
    </location>
</feature>
<dbReference type="GO" id="GO:0016829">
    <property type="term" value="F:lyase activity"/>
    <property type="evidence" value="ECO:0007669"/>
    <property type="project" value="UniProtKB-KW"/>
</dbReference>
<dbReference type="InterPro" id="IPR013320">
    <property type="entry name" value="ConA-like_dom_sf"/>
</dbReference>
<dbReference type="AlphaFoldDB" id="A0AAJ0GY87"/>
<evidence type="ECO:0000259" key="2">
    <source>
        <dbReference type="Pfam" id="PF08787"/>
    </source>
</evidence>
<evidence type="ECO:0000256" key="1">
    <source>
        <dbReference type="SAM" id="SignalP"/>
    </source>
</evidence>
<gene>
    <name evidence="3" type="ORF">B0T15DRAFT_392733</name>
</gene>
<comment type="caution">
    <text evidence="3">The sequence shown here is derived from an EMBL/GenBank/DDBJ whole genome shotgun (WGS) entry which is preliminary data.</text>
</comment>
<keyword evidence="1" id="KW-0732">Signal</keyword>
<sequence>MSPLEKLLLGLAYGGWAVEALNPGCAPGGNFDMRYWNLQLPIGTTGSPTTISSGSLQGCGGYQNSDYFFTESSDGALVMKVPGSPQSAGCVTTPHSLHCRTELREVEPDTGRTASWDPNQPVNRLFARLTCPQPGDGTGTVIGQIHIDDAISSKPVAELYYNANGHLSLGVEQTRAGGNQLTSPAGHIPVGQTFTYEIRYESNVLSVVINGGSPQVFSTYQLDAPRSYFKAGNYLQGSTPSDVHFFEIQVTH</sequence>
<keyword evidence="4" id="KW-1185">Reference proteome</keyword>
<dbReference type="GeneID" id="87883484"/>
<accession>A0AAJ0GY87</accession>
<evidence type="ECO:0000313" key="4">
    <source>
        <dbReference type="Proteomes" id="UP001273166"/>
    </source>
</evidence>
<dbReference type="EMBL" id="JAUDZG010000002">
    <property type="protein sequence ID" value="KAK3308377.1"/>
    <property type="molecule type" value="Genomic_DNA"/>
</dbReference>
<dbReference type="SUPFAM" id="SSF49899">
    <property type="entry name" value="Concanavalin A-like lectins/glucanases"/>
    <property type="match status" value="1"/>
</dbReference>
<feature type="domain" description="Alginate lyase 2" evidence="2">
    <location>
        <begin position="31"/>
        <end position="252"/>
    </location>
</feature>